<protein>
    <submittedName>
        <fullName evidence="6">Ribosomal protein L4 domain-containing protein</fullName>
    </submittedName>
    <submittedName>
        <fullName evidence="5">Ribosomal protein L4/L1e,eukaryotic/archaeal,conserved site</fullName>
    </submittedName>
</protein>
<dbReference type="InParanoid" id="A0A096P824"/>
<dbReference type="EMBL" id="KZ155825">
    <property type="protein sequence ID" value="OUS44285.1"/>
    <property type="molecule type" value="Genomic_DNA"/>
</dbReference>
<dbReference type="InterPro" id="IPR013000">
    <property type="entry name" value="Ribosomal_uL4_euk/arc_CS"/>
</dbReference>
<evidence type="ECO:0000313" key="6">
    <source>
        <dbReference type="EMBL" id="OUS44285.1"/>
    </source>
</evidence>
<dbReference type="GO" id="GO:0003735">
    <property type="term" value="F:structural constituent of ribosome"/>
    <property type="evidence" value="ECO:0007669"/>
    <property type="project" value="InterPro"/>
</dbReference>
<accession>A0A1Y5IBE1</accession>
<evidence type="ECO:0000313" key="5">
    <source>
        <dbReference type="EMBL" id="CEG00353.1"/>
    </source>
</evidence>
<dbReference type="Gene3D" id="3.40.1370.10">
    <property type="match status" value="1"/>
</dbReference>
<name>A0A096P824_OSTTA</name>
<dbReference type="Proteomes" id="UP000009170">
    <property type="component" value="Unassembled WGS sequence"/>
</dbReference>
<reference evidence="6" key="3">
    <citation type="submission" date="2017-04" db="EMBL/GenBank/DDBJ databases">
        <title>Population genomics of picophytoplankton unveils novel chromosome hypervariability.</title>
        <authorList>
            <consortium name="DOE Joint Genome Institute"/>
            <person name="Blanc-Mathieu R."/>
            <person name="Krasovec M."/>
            <person name="Hebrard M."/>
            <person name="Yau S."/>
            <person name="Desgranges E."/>
            <person name="Martin J."/>
            <person name="Schackwitz W."/>
            <person name="Kuo A."/>
            <person name="Salin G."/>
            <person name="Donnadieu C."/>
            <person name="Desdevises Y."/>
            <person name="Sanchez-Ferandin S."/>
            <person name="Moreau H."/>
            <person name="Rivals E."/>
            <person name="Grigoriev I.V."/>
            <person name="Grimsley N."/>
            <person name="Eyre-Walker A."/>
            <person name="Piganeau G."/>
        </authorList>
    </citation>
    <scope>NUCLEOTIDE SEQUENCE [LARGE SCALE GENOMIC DNA]</scope>
    <source>
        <strain evidence="6">RCC 1115</strain>
    </source>
</reference>
<feature type="domain" description="Large ribosomal subunit protein uL4 C-terminal" evidence="4">
    <location>
        <begin position="271"/>
        <end position="346"/>
    </location>
</feature>
<gene>
    <name evidence="6" type="ORF">BE221DRAFT_193737</name>
    <name evidence="5" type="ORF">OT_ostta16g01410</name>
</gene>
<evidence type="ECO:0000256" key="1">
    <source>
        <dbReference type="ARBA" id="ARBA00010528"/>
    </source>
</evidence>
<keyword evidence="2 5" id="KW-0689">Ribosomal protein</keyword>
<dbReference type="GO" id="GO:0006412">
    <property type="term" value="P:translation"/>
    <property type="evidence" value="ECO:0007669"/>
    <property type="project" value="InterPro"/>
</dbReference>
<reference evidence="5" key="2">
    <citation type="journal article" date="2014" name="BMC Genomics">
        <title>An improved genome of the model marine alga Ostreococcus tauri unfolds by assessing Illumina de novo assemblies.</title>
        <authorList>
            <person name="Blanc-Mathieu R."/>
            <person name="Verhelst B."/>
            <person name="Derelle E."/>
            <person name="Rombauts S."/>
            <person name="Bouget F.Y."/>
            <person name="Carre I."/>
            <person name="Chateau A."/>
            <person name="Eyre-Walker A."/>
            <person name="Grimsley N."/>
            <person name="Moreau H."/>
            <person name="Piegu B."/>
            <person name="Rivals E."/>
            <person name="Schackwitz W."/>
            <person name="Van de Peer Y."/>
            <person name="Piganeau G."/>
        </authorList>
    </citation>
    <scope>NUCLEOTIDE SEQUENCE</scope>
    <source>
        <strain evidence="5">RCC4221</strain>
    </source>
</reference>
<keyword evidence="7" id="KW-1185">Reference proteome</keyword>
<evidence type="ECO:0000259" key="4">
    <source>
        <dbReference type="Pfam" id="PF14374"/>
    </source>
</evidence>
<dbReference type="GO" id="GO:0005840">
    <property type="term" value="C:ribosome"/>
    <property type="evidence" value="ECO:0007669"/>
    <property type="project" value="UniProtKB-KW"/>
</dbReference>
<organism evidence="5 7">
    <name type="scientific">Ostreococcus tauri</name>
    <name type="common">Marine green alga</name>
    <dbReference type="NCBI Taxonomy" id="70448"/>
    <lineage>
        <taxon>Eukaryota</taxon>
        <taxon>Viridiplantae</taxon>
        <taxon>Chlorophyta</taxon>
        <taxon>Mamiellophyceae</taxon>
        <taxon>Mamiellales</taxon>
        <taxon>Bathycoccaceae</taxon>
        <taxon>Ostreococcus</taxon>
    </lineage>
</organism>
<dbReference type="FunCoup" id="A0A096P824">
    <property type="interactions" value="1612"/>
</dbReference>
<evidence type="ECO:0000313" key="7">
    <source>
        <dbReference type="Proteomes" id="UP000009170"/>
    </source>
</evidence>
<dbReference type="Pfam" id="PF00573">
    <property type="entry name" value="Ribosomal_L4"/>
    <property type="match status" value="1"/>
</dbReference>
<reference evidence="5 7" key="1">
    <citation type="journal article" date="2006" name="Proc. Natl. Acad. Sci. U.S.A.">
        <title>Genome analysis of the smallest free-living eukaryote Ostreococcus tauri unveils many unique features.</title>
        <authorList>
            <person name="Derelle E."/>
            <person name="Ferraz C."/>
            <person name="Rombauts S."/>
            <person name="Rouze P."/>
            <person name="Worden A.Z."/>
            <person name="Robbens S."/>
            <person name="Partensky F."/>
            <person name="Degroeve S."/>
            <person name="Echeynie S."/>
            <person name="Cooke R."/>
            <person name="Saeys Y."/>
            <person name="Wuyts J."/>
            <person name="Jabbari K."/>
            <person name="Bowler C."/>
            <person name="Panaud O."/>
            <person name="Piegu B."/>
            <person name="Ball S.G."/>
            <person name="Ral J.-P."/>
            <person name="Bouget F.-Y."/>
            <person name="Piganeau G."/>
            <person name="De Baets B."/>
            <person name="Picard A."/>
            <person name="Delseny M."/>
            <person name="Demaille J."/>
            <person name="Van de Peer Y."/>
            <person name="Moreau H."/>
        </authorList>
    </citation>
    <scope>NUCLEOTIDE SEQUENCE [LARGE SCALE GENOMIC DNA]</scope>
    <source>
        <strain evidence="5 7">OTTH0595</strain>
    </source>
</reference>
<accession>A0A454XTU5</accession>
<dbReference type="Pfam" id="PF14374">
    <property type="entry name" value="Ribos_L4_asso_C"/>
    <property type="match status" value="1"/>
</dbReference>
<dbReference type="Proteomes" id="UP000195557">
    <property type="component" value="Unassembled WGS sequence"/>
</dbReference>
<dbReference type="PANTHER" id="PTHR19431">
    <property type="entry name" value="60S RIBOSOMAL PROTEIN L4"/>
    <property type="match status" value="1"/>
</dbReference>
<evidence type="ECO:0000256" key="2">
    <source>
        <dbReference type="ARBA" id="ARBA00022980"/>
    </source>
</evidence>
<evidence type="ECO:0000256" key="3">
    <source>
        <dbReference type="ARBA" id="ARBA00023274"/>
    </source>
</evidence>
<dbReference type="InterPro" id="IPR025755">
    <property type="entry name" value="Ribos_uL4_C_dom"/>
</dbReference>
<proteinExistence type="inferred from homology"/>
<comment type="similarity">
    <text evidence="1">Belongs to the universal ribosomal protein uL4 family.</text>
</comment>
<dbReference type="FunFam" id="3.40.1370.10:FF:000002">
    <property type="entry name" value="60S ribosomal protein L4"/>
    <property type="match status" value="1"/>
</dbReference>
<dbReference type="GO" id="GO:1990904">
    <property type="term" value="C:ribonucleoprotein complex"/>
    <property type="evidence" value="ECO:0007669"/>
    <property type="project" value="UniProtKB-KW"/>
</dbReference>
<dbReference type="STRING" id="70448.A0A096P824"/>
<keyword evidence="3" id="KW-0687">Ribonucleoprotein</keyword>
<dbReference type="EMBL" id="CAID01000016">
    <property type="protein sequence ID" value="CEG00353.1"/>
    <property type="molecule type" value="Genomic_DNA"/>
</dbReference>
<dbReference type="SUPFAM" id="SSF52166">
    <property type="entry name" value="Ribosomal protein L4"/>
    <property type="match status" value="1"/>
</dbReference>
<dbReference type="OrthoDB" id="10259785at2759"/>
<dbReference type="InterPro" id="IPR045240">
    <property type="entry name" value="Ribosomal_uL4_euk/arch"/>
</dbReference>
<dbReference type="InterPro" id="IPR002136">
    <property type="entry name" value="Ribosomal_uL4"/>
</dbReference>
<dbReference type="AlphaFoldDB" id="A0A096P824"/>
<dbReference type="InterPro" id="IPR023574">
    <property type="entry name" value="Ribosomal_uL4_dom_sf"/>
</dbReference>
<accession>A0A096P824</accession>
<sequence length="397" mass="43333">MPAALPTVTVQNGNGASCAMPEVFLSPIRADIVNAVHTGLAKNDRQAYAVYRRAGHQTAAESWGTGRAVSRIPRVPGGGTHRAGQGAFGNMCRGGRMFAPTKTWRRWHRRVNIKEKRYAVCSAIAASAVPSLLLARGHRVEGVPEVPLVVDDSASSIKKTAKAVELLKQLGAYADIEKVKASRNVRSGKGKMRNRRYVQRRGPLVVYSEDNGVTRAFRNIPGVELCSVDRLGLLTLAPGGHVGRFIIWTKSAFEKLDSIFGTSTSKSASKKGWKPPTNIMAQTDLTRLINSDEIQSALNAPKLGAIRAHAPLKRNPLKNKSAMDKLNPYAKVAREMQARAQEERSKAKAAKSNAARSAVGQKFYESMKVDSNYEGELFEDFDDWLTRGAPVVQQGDE</sequence>
<dbReference type="PROSITE" id="PS00939">
    <property type="entry name" value="RIBOSOMAL_L1E"/>
    <property type="match status" value="1"/>
</dbReference>